<dbReference type="InterPro" id="IPR018062">
    <property type="entry name" value="HTH_AraC-typ_CS"/>
</dbReference>
<dbReference type="SUPFAM" id="SSF46689">
    <property type="entry name" value="Homeodomain-like"/>
    <property type="match status" value="2"/>
</dbReference>
<evidence type="ECO:0000313" key="6">
    <source>
        <dbReference type="Proteomes" id="UP000659496"/>
    </source>
</evidence>
<dbReference type="InterPro" id="IPR009057">
    <property type="entry name" value="Homeodomain-like_sf"/>
</dbReference>
<dbReference type="PANTHER" id="PTHR47504:SF6">
    <property type="entry name" value="ARAC-FAMILY TRANSCRIPTIONAL REGULATOR"/>
    <property type="match status" value="1"/>
</dbReference>
<evidence type="ECO:0000313" key="5">
    <source>
        <dbReference type="EMBL" id="MBD7907738.1"/>
    </source>
</evidence>
<keyword evidence="3" id="KW-0804">Transcription</keyword>
<feature type="domain" description="HTH araC/xylS-type" evidence="4">
    <location>
        <begin position="6"/>
        <end position="103"/>
    </location>
</feature>
<reference evidence="5 6" key="1">
    <citation type="submission" date="2020-08" db="EMBL/GenBank/DDBJ databases">
        <title>A Genomic Blueprint of the Chicken Gut Microbiome.</title>
        <authorList>
            <person name="Gilroy R."/>
            <person name="Ravi A."/>
            <person name="Getino M."/>
            <person name="Pursley I."/>
            <person name="Horton D.L."/>
            <person name="Alikhan N.-F."/>
            <person name="Baker D."/>
            <person name="Gharbi K."/>
            <person name="Hall N."/>
            <person name="Watson M."/>
            <person name="Adriaenssens E.M."/>
            <person name="Foster-Nyarko E."/>
            <person name="Jarju S."/>
            <person name="Secka A."/>
            <person name="Antonio M."/>
            <person name="Oren A."/>
            <person name="Chaudhuri R."/>
            <person name="La Ragione R.M."/>
            <person name="Hildebrand F."/>
            <person name="Pallen M.J."/>
        </authorList>
    </citation>
    <scope>NUCLEOTIDE SEQUENCE [LARGE SCALE GENOMIC DNA]</scope>
    <source>
        <strain evidence="5 6">Sa3CUA8</strain>
    </source>
</reference>
<dbReference type="PROSITE" id="PS00041">
    <property type="entry name" value="HTH_ARAC_FAMILY_1"/>
    <property type="match status" value="1"/>
</dbReference>
<organism evidence="5 6">
    <name type="scientific">Sporosarcina gallistercoris</name>
    <dbReference type="NCBI Taxonomy" id="2762245"/>
    <lineage>
        <taxon>Bacteria</taxon>
        <taxon>Bacillati</taxon>
        <taxon>Bacillota</taxon>
        <taxon>Bacilli</taxon>
        <taxon>Bacillales</taxon>
        <taxon>Caryophanaceae</taxon>
        <taxon>Sporosarcina</taxon>
    </lineage>
</organism>
<sequence length="358" mass="42019">MNEYIQHMIDWIEDRLKEEFSLEGLANHMGYSPYYCSFKFHQVTGISMRRYILLRRLYLSTEDLVMNRKIIDIAVDYNYSSQEAYSRAFKSVFGISPSEFQRRQMPVQSIAKLITYSEGGGNRMTAQRDTEVAHLQSEKSELFDRDVLNILNGQVMYEEFKSKKLMGNSDYAPFNEAMCVHETTTPIFDSTFIQTRAFGHDVSLESYIGKVIQPLTVLNQKNYNYIVLWFGEDLFCQMNLLTVLAYLEQLEYKGTVFLNSFREDEFKVTQTELALGSYHSIYENVLINHKKPSHQVMPLMYQSIELYLEMQTENNPVTKYISKNRQLSQSELLKKLFEVFPMIGYGDTQYMELINKVR</sequence>
<keyword evidence="2" id="KW-0238">DNA-binding</keyword>
<accession>A0ABR8PHV1</accession>
<keyword evidence="6" id="KW-1185">Reference proteome</keyword>
<dbReference type="Gene3D" id="1.10.10.60">
    <property type="entry name" value="Homeodomain-like"/>
    <property type="match status" value="2"/>
</dbReference>
<dbReference type="SMART" id="SM00342">
    <property type="entry name" value="HTH_ARAC"/>
    <property type="match status" value="1"/>
</dbReference>
<dbReference type="PROSITE" id="PS01124">
    <property type="entry name" value="HTH_ARAC_FAMILY_2"/>
    <property type="match status" value="1"/>
</dbReference>
<keyword evidence="1" id="KW-0805">Transcription regulation</keyword>
<dbReference type="RefSeq" id="WP_191688860.1">
    <property type="nucleotide sequence ID" value="NZ_JACSQY010000002.1"/>
</dbReference>
<dbReference type="InterPro" id="IPR018060">
    <property type="entry name" value="HTH_AraC"/>
</dbReference>
<dbReference type="Pfam" id="PF12833">
    <property type="entry name" value="HTH_18"/>
    <property type="match status" value="1"/>
</dbReference>
<evidence type="ECO:0000259" key="4">
    <source>
        <dbReference type="PROSITE" id="PS01124"/>
    </source>
</evidence>
<comment type="caution">
    <text evidence="5">The sequence shown here is derived from an EMBL/GenBank/DDBJ whole genome shotgun (WGS) entry which is preliminary data.</text>
</comment>
<protein>
    <submittedName>
        <fullName evidence="5">Helix-turn-helix transcriptional regulator</fullName>
    </submittedName>
</protein>
<dbReference type="InterPro" id="IPR050959">
    <property type="entry name" value="MarA-like"/>
</dbReference>
<evidence type="ECO:0000256" key="2">
    <source>
        <dbReference type="ARBA" id="ARBA00023125"/>
    </source>
</evidence>
<dbReference type="EMBL" id="JACSQY010000002">
    <property type="protein sequence ID" value="MBD7907738.1"/>
    <property type="molecule type" value="Genomic_DNA"/>
</dbReference>
<evidence type="ECO:0000256" key="3">
    <source>
        <dbReference type="ARBA" id="ARBA00023163"/>
    </source>
</evidence>
<dbReference type="Proteomes" id="UP000659496">
    <property type="component" value="Unassembled WGS sequence"/>
</dbReference>
<evidence type="ECO:0000256" key="1">
    <source>
        <dbReference type="ARBA" id="ARBA00023015"/>
    </source>
</evidence>
<dbReference type="PANTHER" id="PTHR47504">
    <property type="entry name" value="RIGHT ORIGIN-BINDING PROTEIN"/>
    <property type="match status" value="1"/>
</dbReference>
<name>A0ABR8PHV1_9BACL</name>
<proteinExistence type="predicted"/>
<gene>
    <name evidence="5" type="ORF">H9659_05230</name>
</gene>